<dbReference type="RefSeq" id="WP_017617415.1">
    <property type="nucleotide sequence ID" value="NZ_ANBG01000071.1"/>
</dbReference>
<name>A0A223S3Z5_9ACTN</name>
<evidence type="ECO:0000256" key="2">
    <source>
        <dbReference type="SAM" id="Phobius"/>
    </source>
</evidence>
<feature type="compositionally biased region" description="Basic and acidic residues" evidence="1">
    <location>
        <begin position="156"/>
        <end position="180"/>
    </location>
</feature>
<feature type="transmembrane region" description="Helical" evidence="2">
    <location>
        <begin position="127"/>
        <end position="144"/>
    </location>
</feature>
<organism evidence="3 4">
    <name type="scientific">Nocardiopsis gilva YIM 90087</name>
    <dbReference type="NCBI Taxonomy" id="1235441"/>
    <lineage>
        <taxon>Bacteria</taxon>
        <taxon>Bacillati</taxon>
        <taxon>Actinomycetota</taxon>
        <taxon>Actinomycetes</taxon>
        <taxon>Streptosporangiales</taxon>
        <taxon>Nocardiopsidaceae</taxon>
        <taxon>Nocardiopsis</taxon>
    </lineage>
</organism>
<accession>A0A223S3Z5</accession>
<evidence type="ECO:0000313" key="4">
    <source>
        <dbReference type="Proteomes" id="UP000215005"/>
    </source>
</evidence>
<keyword evidence="4" id="KW-1185">Reference proteome</keyword>
<feature type="compositionally biased region" description="Acidic residues" evidence="1">
    <location>
        <begin position="261"/>
        <end position="272"/>
    </location>
</feature>
<dbReference type="Proteomes" id="UP000215005">
    <property type="component" value="Chromosome"/>
</dbReference>
<dbReference type="EMBL" id="CP022753">
    <property type="protein sequence ID" value="ASU82850.1"/>
    <property type="molecule type" value="Genomic_DNA"/>
</dbReference>
<keyword evidence="2" id="KW-0812">Transmembrane</keyword>
<evidence type="ECO:0000313" key="3">
    <source>
        <dbReference type="EMBL" id="ASU82850.1"/>
    </source>
</evidence>
<feature type="compositionally biased region" description="Basic and acidic residues" evidence="1">
    <location>
        <begin position="273"/>
        <end position="282"/>
    </location>
</feature>
<feature type="compositionally biased region" description="Low complexity" evidence="1">
    <location>
        <begin position="238"/>
        <end position="250"/>
    </location>
</feature>
<dbReference type="InterPro" id="IPR046096">
    <property type="entry name" value="DUF6114"/>
</dbReference>
<gene>
    <name evidence="3" type="ORF">CDO52_08695</name>
</gene>
<keyword evidence="2" id="KW-0472">Membrane</keyword>
<reference evidence="3 4" key="1">
    <citation type="submission" date="2017-08" db="EMBL/GenBank/DDBJ databases">
        <title>The complete genome sequence of Nocardiopsis gilva YIM 90087.</title>
        <authorList>
            <person name="Yin M."/>
            <person name="Tang S."/>
        </authorList>
    </citation>
    <scope>NUCLEOTIDE SEQUENCE [LARGE SCALE GENOMIC DNA]</scope>
    <source>
        <strain evidence="3 4">YIM 90087</strain>
    </source>
</reference>
<proteinExistence type="predicted"/>
<protein>
    <submittedName>
        <fullName evidence="3">ABC transporter permease</fullName>
    </submittedName>
</protein>
<feature type="transmembrane region" description="Helical" evidence="2">
    <location>
        <begin position="73"/>
        <end position="98"/>
    </location>
</feature>
<feature type="region of interest" description="Disordered" evidence="1">
    <location>
        <begin position="206"/>
        <end position="282"/>
    </location>
</feature>
<dbReference type="KEGG" id="ngv:CDO52_08695"/>
<feature type="transmembrane region" description="Helical" evidence="2">
    <location>
        <begin position="44"/>
        <end position="67"/>
    </location>
</feature>
<sequence>MADTERGPGTWARVRALAWRPTRERRPLRMSRSGFRDWRCSRPFWGGALVLAAGVELLVAPAAQSLILPLDLVIYAGIAGIAGYLIGLVLISLGVLVWVQPQHRVFFGVTATLLSLASFLASNFGGFVIGMLLGIVGGAMLIAWDPACGRRARHAAPADDRRDGKADEVRAGDDDGTRGGDLRAMAALPIALALALPGAAPPPKSWPWDWFLPGGGQEEAPSPRPTPAPSSPSPSPAPSLGEGDSPPTGDDGPGEQGPGADDGDDGTNEDADPDKGDGDARNQDAECRIEQGDASIAQSEDEFLEAVGACEAARERGESPDVQVRQGDDRFTAAVAESGLSAERFTMSGARFDGVVEYPTTNGPERYLKISMSRGQLRDGELWALFGEDARKTLTLPSMELSGDVVLHVTRLEARILGIKVVFTPDFPPPLLLPYMVVTDLKVDRPLAQAGTITIDGLRNHFGPNTG</sequence>
<evidence type="ECO:0000256" key="1">
    <source>
        <dbReference type="SAM" id="MobiDB-lite"/>
    </source>
</evidence>
<dbReference type="Pfam" id="PF19609">
    <property type="entry name" value="DUF6114"/>
    <property type="match status" value="1"/>
</dbReference>
<feature type="region of interest" description="Disordered" evidence="1">
    <location>
        <begin position="155"/>
        <end position="180"/>
    </location>
</feature>
<keyword evidence="2" id="KW-1133">Transmembrane helix</keyword>
<dbReference type="AlphaFoldDB" id="A0A223S3Z5"/>
<feature type="compositionally biased region" description="Pro residues" evidence="1">
    <location>
        <begin position="222"/>
        <end position="237"/>
    </location>
</feature>